<evidence type="ECO:0000313" key="3">
    <source>
        <dbReference type="EMBL" id="MDQ0178614.1"/>
    </source>
</evidence>
<dbReference type="AlphaFoldDB" id="A0AAW8DI14"/>
<keyword evidence="1" id="KW-0472">Membrane</keyword>
<evidence type="ECO:0000313" key="4">
    <source>
        <dbReference type="Proteomes" id="UP001230951"/>
    </source>
</evidence>
<keyword evidence="1" id="KW-1133">Transmembrane helix</keyword>
<feature type="transmembrane region" description="Helical" evidence="1">
    <location>
        <begin position="562"/>
        <end position="583"/>
    </location>
</feature>
<accession>A0AAW8DI14</accession>
<dbReference type="Proteomes" id="UP001230951">
    <property type="component" value="Unassembled WGS sequence"/>
</dbReference>
<gene>
    <name evidence="2" type="ORF">J2S90_002617</name>
    <name evidence="3" type="ORF">J2S93_000021</name>
</gene>
<evidence type="ECO:0000313" key="5">
    <source>
        <dbReference type="Proteomes" id="UP001242995"/>
    </source>
</evidence>
<name>A0AAW8DI14_9MICC</name>
<keyword evidence="4" id="KW-1185">Reference proteome</keyword>
<dbReference type="EMBL" id="JAUSRG010000006">
    <property type="protein sequence ID" value="MDP9905646.1"/>
    <property type="molecule type" value="Genomic_DNA"/>
</dbReference>
<comment type="caution">
    <text evidence="2">The sequence shown here is derived from an EMBL/GenBank/DDBJ whole genome shotgun (WGS) entry which is preliminary data.</text>
</comment>
<protein>
    <submittedName>
        <fullName evidence="2">Uncharacterized protein</fullName>
    </submittedName>
</protein>
<evidence type="ECO:0000313" key="2">
    <source>
        <dbReference type="EMBL" id="MDP9905646.1"/>
    </source>
</evidence>
<dbReference type="EMBL" id="JAUSTF010000001">
    <property type="protein sequence ID" value="MDQ0178614.1"/>
    <property type="molecule type" value="Genomic_DNA"/>
</dbReference>
<reference evidence="2 4" key="1">
    <citation type="submission" date="2023-07" db="EMBL/GenBank/DDBJ databases">
        <title>Sorghum-associated microbial communities from plants grown in Nebraska, USA.</title>
        <authorList>
            <person name="Schachtman D."/>
        </authorList>
    </citation>
    <scope>NUCLEOTIDE SEQUENCE</scope>
    <source>
        <strain evidence="2">DS1006</strain>
        <strain evidence="3 4">DS1016</strain>
    </source>
</reference>
<sequence length="889" mass="96074">MSDLVVFLAPRGIAAGVRETLSDWSERDLVDDFVWVEPGMISPTRIDGLLIAKGRMSPVEIQSLAGTGRYSKITLAVLVPALEYESQVEPTHSQRLVNVLETSFGSLPVLRIRLAFTRVGEINVLDSFTQPGWHNLLIAPEESSGPGLGHAALHSAKDPLDVGRHAAVACAGVLGLWRGSNGSPLDHEQALPGHNARLVRAFYRTLDTTNVEARLRTAVMSVDHFLPLPTHRGAAAIYIEDTALATKTMAEQLWAKHDSVLRGPREPLPQQHSRPVSAWAAIKMMFSFIWAALKNAPRSWVQRVVHKVKSDAAAAVHGIVFGSANSQYTVVVSGVTPDGLPASWLDIKEAADVLDKALDSGGVPPTHEPRQDLSVLWQDFAAGALTLADAGERVAALPPVQIGAQLAIVKSGRFAVPAAHERFTAVPPHLAAALQLDPVEPFDVLGIHNLDGRLQKAAADPQVGVTAGATLAEFRAWSQQHSDSYACKAGTRIGKAMMETTAEVQSLLKSIRLAADADEMLNHVLGKQKKLANLLKLLLLVLIVSLIAVGILAAFTTLGLGAASLIAAILAIGWGLGSFCAFLKGQRNLFQLMNQRTALIQNDDIARKNLRHALRDLRRQGETYSQFLAWSHIVATVLNEPFGRVTTKAQNHTAFIRQLPLNVKVGSAVVQPDAVGLAAAQIRRDIFNAGWLSTSWENAITGAAAQLGPKGFEFRTQPHLIFQQQADGPLSVLPNWIAILERDGIDRATSDDIWARVVRDLEGPHVVTGKTVLSEVQEVKSGTLISVPLDRFIPDVDVRDGQTVVDSFDGAVLSDVARNAGKSSVELSIPFQSITGLARRDGLVQFSAGIPEHEFLVIQKPEIPHWWDSEVPGKDDGIEDFRIPSGPTF</sequence>
<feature type="transmembrane region" description="Helical" evidence="1">
    <location>
        <begin position="537"/>
        <end position="556"/>
    </location>
</feature>
<dbReference type="RefSeq" id="WP_306961803.1">
    <property type="nucleotide sequence ID" value="NZ_JAUSRG010000006.1"/>
</dbReference>
<organism evidence="2 5">
    <name type="scientific">Arthrobacter bambusae</name>
    <dbReference type="NCBI Taxonomy" id="1338426"/>
    <lineage>
        <taxon>Bacteria</taxon>
        <taxon>Bacillati</taxon>
        <taxon>Actinomycetota</taxon>
        <taxon>Actinomycetes</taxon>
        <taxon>Micrococcales</taxon>
        <taxon>Micrococcaceae</taxon>
        <taxon>Arthrobacter</taxon>
    </lineage>
</organism>
<evidence type="ECO:0000256" key="1">
    <source>
        <dbReference type="SAM" id="Phobius"/>
    </source>
</evidence>
<dbReference type="Proteomes" id="UP001242995">
    <property type="component" value="Unassembled WGS sequence"/>
</dbReference>
<keyword evidence="1" id="KW-0812">Transmembrane</keyword>
<proteinExistence type="predicted"/>